<dbReference type="Proteomes" id="UP000479773">
    <property type="component" value="Unassembled WGS sequence"/>
</dbReference>
<evidence type="ECO:0008006" key="8">
    <source>
        <dbReference type="Google" id="ProtNLM"/>
    </source>
</evidence>
<accession>A0A4S3H6G7</accession>
<evidence type="ECO:0000313" key="5">
    <source>
        <dbReference type="Proteomes" id="UP000436803"/>
    </source>
</evidence>
<evidence type="ECO:0000313" key="2">
    <source>
        <dbReference type="EMBL" id="KAA4749555.1"/>
    </source>
</evidence>
<organism evidence="3 6">
    <name type="scientific">Bacteroides fragilis</name>
    <dbReference type="NCBI Taxonomy" id="817"/>
    <lineage>
        <taxon>Bacteria</taxon>
        <taxon>Pseudomonadati</taxon>
        <taxon>Bacteroidota</taxon>
        <taxon>Bacteroidia</taxon>
        <taxon>Bacteroidales</taxon>
        <taxon>Bacteroidaceae</taxon>
        <taxon>Bacteroides</taxon>
    </lineage>
</organism>
<name>A0A4S3H6G7_BACFG</name>
<comment type="caution">
    <text evidence="3">The sequence shown here is derived from an EMBL/GenBank/DDBJ whole genome shotgun (WGS) entry which is preliminary data.</text>
</comment>
<evidence type="ECO:0000313" key="7">
    <source>
        <dbReference type="Proteomes" id="UP000479773"/>
    </source>
</evidence>
<keyword evidence="1" id="KW-0812">Transmembrane</keyword>
<evidence type="ECO:0000313" key="3">
    <source>
        <dbReference type="EMBL" id="KAA4990941.1"/>
    </source>
</evidence>
<keyword evidence="1" id="KW-1133">Transmembrane helix</keyword>
<dbReference type="EMBL" id="VWAW01000017">
    <property type="protein sequence ID" value="KAA5170292.1"/>
    <property type="molecule type" value="Genomic_DNA"/>
</dbReference>
<evidence type="ECO:0000313" key="4">
    <source>
        <dbReference type="EMBL" id="KAA5170292.1"/>
    </source>
</evidence>
<proteinExistence type="predicted"/>
<dbReference type="EMBL" id="VWCJ01000028">
    <property type="protein sequence ID" value="KAA4990941.1"/>
    <property type="molecule type" value="Genomic_DNA"/>
</dbReference>
<feature type="transmembrane region" description="Helical" evidence="1">
    <location>
        <begin position="24"/>
        <end position="40"/>
    </location>
</feature>
<keyword evidence="1" id="KW-0472">Membrane</keyword>
<reference evidence="5 6" key="1">
    <citation type="journal article" date="2019" name="Nat. Med.">
        <title>A library of human gut bacterial isolates paired with longitudinal multiomics data enables mechanistic microbiome research.</title>
        <authorList>
            <person name="Poyet M."/>
            <person name="Groussin M."/>
            <person name="Gibbons S.M."/>
            <person name="Avila-Pacheco J."/>
            <person name="Jiang X."/>
            <person name="Kearney S.M."/>
            <person name="Perrotta A.R."/>
            <person name="Berdy B."/>
            <person name="Zhao S."/>
            <person name="Lieberman T.D."/>
            <person name="Swanson P.K."/>
            <person name="Smith M."/>
            <person name="Roesemann S."/>
            <person name="Alexander J.E."/>
            <person name="Rich S.A."/>
            <person name="Livny J."/>
            <person name="Vlamakis H."/>
            <person name="Clish C."/>
            <person name="Bullock K."/>
            <person name="Deik A."/>
            <person name="Scott J."/>
            <person name="Pierce K.A."/>
            <person name="Xavier R.J."/>
            <person name="Alm E.J."/>
        </authorList>
    </citation>
    <scope>NUCLEOTIDE SEQUENCE [LARGE SCALE GENOMIC DNA]</scope>
    <source>
        <strain evidence="2 7">BIOML-A106</strain>
        <strain evidence="3 6">BIOML-A46</strain>
        <strain evidence="4 5">BIOML-A7</strain>
    </source>
</reference>
<dbReference type="Proteomes" id="UP000436803">
    <property type="component" value="Unassembled WGS sequence"/>
</dbReference>
<gene>
    <name evidence="4" type="ORF">F2Z29_18300</name>
    <name evidence="3" type="ORF">F2Z89_22185</name>
    <name evidence="2" type="ORF">F3B44_18545</name>
</gene>
<dbReference type="EMBL" id="VWEQ01000019">
    <property type="protein sequence ID" value="KAA4749555.1"/>
    <property type="molecule type" value="Genomic_DNA"/>
</dbReference>
<dbReference type="Proteomes" id="UP000460666">
    <property type="component" value="Unassembled WGS sequence"/>
</dbReference>
<evidence type="ECO:0000256" key="1">
    <source>
        <dbReference type="SAM" id="Phobius"/>
    </source>
</evidence>
<dbReference type="AlphaFoldDB" id="A0A4S3H6G7"/>
<protein>
    <recommendedName>
        <fullName evidence="8">Transmembrane protein</fullName>
    </recommendedName>
</protein>
<sequence>MFATVLFFISNSDYFNIFPLKRNLYIMGIFQCITIYYIVLQCRYLPHIQVIISNNLYLTSISTSN</sequence>
<evidence type="ECO:0000313" key="6">
    <source>
        <dbReference type="Proteomes" id="UP000460666"/>
    </source>
</evidence>